<keyword evidence="8" id="KW-1185">Reference proteome</keyword>
<keyword evidence="1" id="KW-0479">Metal-binding</keyword>
<protein>
    <recommendedName>
        <fullName evidence="6">THAP-type domain-containing protein</fullName>
    </recommendedName>
</protein>
<keyword evidence="3" id="KW-0862">Zinc</keyword>
<dbReference type="InterPro" id="IPR038441">
    <property type="entry name" value="THAP_Znf_sf"/>
</dbReference>
<dbReference type="SMART" id="SM00980">
    <property type="entry name" value="THAP"/>
    <property type="match status" value="1"/>
</dbReference>
<reference evidence="8" key="1">
    <citation type="submission" date="2023-01" db="EMBL/GenBank/DDBJ databases">
        <title>Key to firefly adult light organ development and bioluminescence: homeobox transcription factors regulate luciferase expression and transportation to peroxisome.</title>
        <authorList>
            <person name="Fu X."/>
        </authorList>
    </citation>
    <scope>NUCLEOTIDE SEQUENCE [LARGE SCALE GENOMIC DNA]</scope>
</reference>
<dbReference type="GO" id="GO:0003677">
    <property type="term" value="F:DNA binding"/>
    <property type="evidence" value="ECO:0007669"/>
    <property type="project" value="UniProtKB-UniRule"/>
</dbReference>
<dbReference type="EMBL" id="JARPUR010000004">
    <property type="protein sequence ID" value="KAK4877535.1"/>
    <property type="molecule type" value="Genomic_DNA"/>
</dbReference>
<dbReference type="InterPro" id="IPR006612">
    <property type="entry name" value="THAP_Znf"/>
</dbReference>
<dbReference type="Gene3D" id="6.20.210.20">
    <property type="entry name" value="THAP domain"/>
    <property type="match status" value="1"/>
</dbReference>
<evidence type="ECO:0000256" key="5">
    <source>
        <dbReference type="PROSITE-ProRule" id="PRU00309"/>
    </source>
</evidence>
<evidence type="ECO:0000256" key="1">
    <source>
        <dbReference type="ARBA" id="ARBA00022723"/>
    </source>
</evidence>
<dbReference type="PROSITE" id="PS50950">
    <property type="entry name" value="ZF_THAP"/>
    <property type="match status" value="1"/>
</dbReference>
<evidence type="ECO:0000256" key="2">
    <source>
        <dbReference type="ARBA" id="ARBA00022771"/>
    </source>
</evidence>
<comment type="caution">
    <text evidence="7">The sequence shown here is derived from an EMBL/GenBank/DDBJ whole genome shotgun (WGS) entry which is preliminary data.</text>
</comment>
<dbReference type="Proteomes" id="UP001353858">
    <property type="component" value="Unassembled WGS sequence"/>
</dbReference>
<accession>A0AAN7Q2X9</accession>
<evidence type="ECO:0000313" key="7">
    <source>
        <dbReference type="EMBL" id="KAK4877535.1"/>
    </source>
</evidence>
<sequence length="107" mass="12549">MMCFAPDCKHYNEKHLCKFFKFSKELKERKRWIKLIRRADKEPNNGSSICSCHFKDGLKTNGPTIFKHNETRRLQFDFLPAQKSTKKLKTIPTAEQPAVQDNTTIDC</sequence>
<feature type="domain" description="THAP-type" evidence="6">
    <location>
        <begin position="1"/>
        <end position="83"/>
    </location>
</feature>
<evidence type="ECO:0000259" key="6">
    <source>
        <dbReference type="PROSITE" id="PS50950"/>
    </source>
</evidence>
<name>A0AAN7Q2X9_9COLE</name>
<keyword evidence="4 5" id="KW-0238">DNA-binding</keyword>
<dbReference type="Pfam" id="PF05485">
    <property type="entry name" value="THAP"/>
    <property type="match status" value="1"/>
</dbReference>
<dbReference type="SUPFAM" id="SSF57716">
    <property type="entry name" value="Glucocorticoid receptor-like (DNA-binding domain)"/>
    <property type="match status" value="1"/>
</dbReference>
<organism evidence="7 8">
    <name type="scientific">Aquatica leii</name>
    <dbReference type="NCBI Taxonomy" id="1421715"/>
    <lineage>
        <taxon>Eukaryota</taxon>
        <taxon>Metazoa</taxon>
        <taxon>Ecdysozoa</taxon>
        <taxon>Arthropoda</taxon>
        <taxon>Hexapoda</taxon>
        <taxon>Insecta</taxon>
        <taxon>Pterygota</taxon>
        <taxon>Neoptera</taxon>
        <taxon>Endopterygota</taxon>
        <taxon>Coleoptera</taxon>
        <taxon>Polyphaga</taxon>
        <taxon>Elateriformia</taxon>
        <taxon>Elateroidea</taxon>
        <taxon>Lampyridae</taxon>
        <taxon>Luciolinae</taxon>
        <taxon>Aquatica</taxon>
    </lineage>
</organism>
<proteinExistence type="predicted"/>
<evidence type="ECO:0000256" key="4">
    <source>
        <dbReference type="ARBA" id="ARBA00023125"/>
    </source>
</evidence>
<evidence type="ECO:0000256" key="3">
    <source>
        <dbReference type="ARBA" id="ARBA00022833"/>
    </source>
</evidence>
<evidence type="ECO:0000313" key="8">
    <source>
        <dbReference type="Proteomes" id="UP001353858"/>
    </source>
</evidence>
<keyword evidence="2 5" id="KW-0863">Zinc-finger</keyword>
<gene>
    <name evidence="7" type="ORF">RN001_010041</name>
</gene>
<dbReference type="AlphaFoldDB" id="A0AAN7Q2X9"/>
<dbReference type="GO" id="GO:0008270">
    <property type="term" value="F:zinc ion binding"/>
    <property type="evidence" value="ECO:0007669"/>
    <property type="project" value="UniProtKB-KW"/>
</dbReference>